<evidence type="ECO:0000313" key="2">
    <source>
        <dbReference type="Proteomes" id="UP000245207"/>
    </source>
</evidence>
<evidence type="ECO:0008006" key="3">
    <source>
        <dbReference type="Google" id="ProtNLM"/>
    </source>
</evidence>
<accession>A0A2U1LZJ2</accession>
<dbReference type="Proteomes" id="UP000245207">
    <property type="component" value="Unassembled WGS sequence"/>
</dbReference>
<protein>
    <recommendedName>
        <fullName evidence="3">RNA-directed DNA polymerase, eukaryota, Reverse transcriptase zinc-binding domain protein</fullName>
    </recommendedName>
</protein>
<dbReference type="EMBL" id="PKPP01007081">
    <property type="protein sequence ID" value="PWA54419.1"/>
    <property type="molecule type" value="Genomic_DNA"/>
</dbReference>
<name>A0A2U1LZJ2_ARTAN</name>
<organism evidence="1 2">
    <name type="scientific">Artemisia annua</name>
    <name type="common">Sweet wormwood</name>
    <dbReference type="NCBI Taxonomy" id="35608"/>
    <lineage>
        <taxon>Eukaryota</taxon>
        <taxon>Viridiplantae</taxon>
        <taxon>Streptophyta</taxon>
        <taxon>Embryophyta</taxon>
        <taxon>Tracheophyta</taxon>
        <taxon>Spermatophyta</taxon>
        <taxon>Magnoliopsida</taxon>
        <taxon>eudicotyledons</taxon>
        <taxon>Gunneridae</taxon>
        <taxon>Pentapetalae</taxon>
        <taxon>asterids</taxon>
        <taxon>campanulids</taxon>
        <taxon>Asterales</taxon>
        <taxon>Asteraceae</taxon>
        <taxon>Asteroideae</taxon>
        <taxon>Anthemideae</taxon>
        <taxon>Artemisiinae</taxon>
        <taxon>Artemisia</taxon>
    </lineage>
</organism>
<comment type="caution">
    <text evidence="1">The sequence shown here is derived from an EMBL/GenBank/DDBJ whole genome shotgun (WGS) entry which is preliminary data.</text>
</comment>
<gene>
    <name evidence="1" type="ORF">CTI12_AA436230</name>
</gene>
<dbReference type="AlphaFoldDB" id="A0A2U1LZJ2"/>
<sequence length="125" mass="14714">MGDLGIGSLKAKNLSFIGEWCWRFNQKSDALWSKVVKVFHGLNSGFCSNIVFPRLFALEINKECLVSYRWKLVNTVRLGNWNWRYEPCGRVVEELVGLEQVLKFLTAFDLEKWQWFLMTNEKFTV</sequence>
<proteinExistence type="predicted"/>
<reference evidence="1 2" key="1">
    <citation type="journal article" date="2018" name="Mol. Plant">
        <title>The genome of Artemisia annua provides insight into the evolution of Asteraceae family and artemisinin biosynthesis.</title>
        <authorList>
            <person name="Shen Q."/>
            <person name="Zhang L."/>
            <person name="Liao Z."/>
            <person name="Wang S."/>
            <person name="Yan T."/>
            <person name="Shi P."/>
            <person name="Liu M."/>
            <person name="Fu X."/>
            <person name="Pan Q."/>
            <person name="Wang Y."/>
            <person name="Lv Z."/>
            <person name="Lu X."/>
            <person name="Zhang F."/>
            <person name="Jiang W."/>
            <person name="Ma Y."/>
            <person name="Chen M."/>
            <person name="Hao X."/>
            <person name="Li L."/>
            <person name="Tang Y."/>
            <person name="Lv G."/>
            <person name="Zhou Y."/>
            <person name="Sun X."/>
            <person name="Brodelius P.E."/>
            <person name="Rose J.K.C."/>
            <person name="Tang K."/>
        </authorList>
    </citation>
    <scope>NUCLEOTIDE SEQUENCE [LARGE SCALE GENOMIC DNA]</scope>
    <source>
        <strain evidence="2">cv. Huhao1</strain>
        <tissue evidence="1">Leaf</tissue>
    </source>
</reference>
<keyword evidence="2" id="KW-1185">Reference proteome</keyword>
<evidence type="ECO:0000313" key="1">
    <source>
        <dbReference type="EMBL" id="PWA54419.1"/>
    </source>
</evidence>